<evidence type="ECO:0000256" key="7">
    <source>
        <dbReference type="ARBA" id="ARBA00047647"/>
    </source>
</evidence>
<comment type="pathway">
    <text evidence="8">Amino-sugar metabolism; N-acetylneuraminate degradation; D-fructose 6-phosphate from N-acetylneuraminate: step 4/5.</text>
</comment>
<dbReference type="AlphaFoldDB" id="A0A917WUZ7"/>
<name>A0A917WUZ7_9BACI</name>
<proteinExistence type="inferred from homology"/>
<dbReference type="Proteomes" id="UP000618460">
    <property type="component" value="Unassembled WGS sequence"/>
</dbReference>
<dbReference type="GO" id="GO:0008448">
    <property type="term" value="F:N-acetylglucosamine-6-phosphate deacetylase activity"/>
    <property type="evidence" value="ECO:0007669"/>
    <property type="project" value="UniProtKB-EC"/>
</dbReference>
<dbReference type="PIRSF" id="PIRSF038994">
    <property type="entry name" value="NagA"/>
    <property type="match status" value="1"/>
</dbReference>
<accession>A0A917WUZ7</accession>
<dbReference type="SUPFAM" id="SSF51338">
    <property type="entry name" value="Composite domain of metallo-dependent hydrolases"/>
    <property type="match status" value="1"/>
</dbReference>
<keyword evidence="6 9" id="KW-0119">Carbohydrate metabolism</keyword>
<feature type="binding site" evidence="11">
    <location>
        <position position="225"/>
    </location>
    <ligand>
        <name>Zn(2+)</name>
        <dbReference type="ChEBI" id="CHEBI:29105"/>
    </ligand>
</feature>
<comment type="cofactor">
    <cofactor evidence="11">
        <name>a divalent metal cation</name>
        <dbReference type="ChEBI" id="CHEBI:60240"/>
    </cofactor>
    <text evidence="11">Binds 1 divalent metal cation per subunit.</text>
</comment>
<reference evidence="13" key="2">
    <citation type="submission" date="2020-09" db="EMBL/GenBank/DDBJ databases">
        <authorList>
            <person name="Sun Q."/>
            <person name="Zhou Y."/>
        </authorList>
    </citation>
    <scope>NUCLEOTIDE SEQUENCE</scope>
    <source>
        <strain evidence="13">CGMCC 1.6333</strain>
    </source>
</reference>
<evidence type="ECO:0000256" key="5">
    <source>
        <dbReference type="ARBA" id="ARBA00022801"/>
    </source>
</evidence>
<sequence length="397" mass="43352">MSAQNILLTNLEIYTEDGTVKNGYIKVVDELIAEVGEMTKLTTNQGFELIKFPNKSKVIPGMIDVHIHGVNGADTMDATKESMQTMVDSLPAEGTTAFLATTITQGETAIENALRNAGEFIEHHQKVGQAELLGVHLEGPFINQKRAGAQPVDHIINPKLELFEEWQDIANNTIKLVTLAPEQDGALSLINYLKGSDVIASVGHSDATLKDIDQAIAAGLSHVTHLYNQMRELHHRELGVVGAALLRDELITEVIADGVHVQPEAIQLAYQQKTAERLILITDAMRAKCLKNGSYDLGGQQVTVKDDKAILADGTLAGSVLTMGQAFKNIIRYTNCTIEEAIKMSSTVPAKELKVFDRKGSISTGKDADLVILNEQLDITMTLCRGKIAYRKENNKE</sequence>
<dbReference type="PANTHER" id="PTHR11113">
    <property type="entry name" value="N-ACETYLGLUCOSAMINE-6-PHOSPHATE DEACETYLASE"/>
    <property type="match status" value="1"/>
</dbReference>
<dbReference type="NCBIfam" id="TIGR00221">
    <property type="entry name" value="nagA"/>
    <property type="match status" value="1"/>
</dbReference>
<keyword evidence="5 9" id="KW-0378">Hydrolase</keyword>
<dbReference type="Gene3D" id="3.20.20.140">
    <property type="entry name" value="Metal-dependent hydrolases"/>
    <property type="match status" value="1"/>
</dbReference>
<organism evidence="13 14">
    <name type="scientific">Paraliobacillus quinghaiensis</name>
    <dbReference type="NCBI Taxonomy" id="470815"/>
    <lineage>
        <taxon>Bacteria</taxon>
        <taxon>Bacillati</taxon>
        <taxon>Bacillota</taxon>
        <taxon>Bacilli</taxon>
        <taxon>Bacillales</taxon>
        <taxon>Bacillaceae</taxon>
        <taxon>Paraliobacillus</taxon>
    </lineage>
</organism>
<comment type="similarity">
    <text evidence="1 9">Belongs to the metallo-dependent hydrolases superfamily. NagA family.</text>
</comment>
<dbReference type="InterPro" id="IPR003764">
    <property type="entry name" value="GlcNAc_6-P_deAcase"/>
</dbReference>
<evidence type="ECO:0000313" key="14">
    <source>
        <dbReference type="Proteomes" id="UP000618460"/>
    </source>
</evidence>
<dbReference type="EC" id="3.5.1.25" evidence="2"/>
<feature type="binding site" evidence="11">
    <location>
        <position position="138"/>
    </location>
    <ligand>
        <name>Zn(2+)</name>
        <dbReference type="ChEBI" id="CHEBI:29105"/>
    </ligand>
</feature>
<evidence type="ECO:0000256" key="2">
    <source>
        <dbReference type="ARBA" id="ARBA00011899"/>
    </source>
</evidence>
<dbReference type="Pfam" id="PF01979">
    <property type="entry name" value="Amidohydro_1"/>
    <property type="match status" value="1"/>
</dbReference>
<keyword evidence="4 11" id="KW-0479">Metal-binding</keyword>
<evidence type="ECO:0000256" key="9">
    <source>
        <dbReference type="PIRNR" id="PIRNR038994"/>
    </source>
</evidence>
<dbReference type="Gene3D" id="2.30.40.10">
    <property type="entry name" value="Urease, subunit C, domain 1"/>
    <property type="match status" value="1"/>
</dbReference>
<comment type="caution">
    <text evidence="13">The sequence shown here is derived from an EMBL/GenBank/DDBJ whole genome shotgun (WGS) entry which is preliminary data.</text>
</comment>
<evidence type="ECO:0000313" key="13">
    <source>
        <dbReference type="EMBL" id="GGM30526.1"/>
    </source>
</evidence>
<dbReference type="OrthoDB" id="9776488at2"/>
<dbReference type="RefSeq" id="WP_117154093.1">
    <property type="nucleotide sequence ID" value="NZ_BMLG01000006.1"/>
</dbReference>
<dbReference type="InterPro" id="IPR006680">
    <property type="entry name" value="Amidohydro-rel"/>
</dbReference>
<evidence type="ECO:0000256" key="3">
    <source>
        <dbReference type="ARBA" id="ARBA00018029"/>
    </source>
</evidence>
<dbReference type="InterPro" id="IPR032466">
    <property type="entry name" value="Metal_Hydrolase"/>
</dbReference>
<keyword evidence="14" id="KW-1185">Reference proteome</keyword>
<evidence type="ECO:0000259" key="12">
    <source>
        <dbReference type="Pfam" id="PF01979"/>
    </source>
</evidence>
<evidence type="ECO:0000256" key="8">
    <source>
        <dbReference type="ARBA" id="ARBA00060590"/>
    </source>
</evidence>
<feature type="active site" description="Proton donor/acceptor" evidence="10">
    <location>
        <position position="283"/>
    </location>
</feature>
<gene>
    <name evidence="13" type="primary">nagA</name>
    <name evidence="13" type="ORF">GCM10011351_15850</name>
</gene>
<dbReference type="PANTHER" id="PTHR11113:SF14">
    <property type="entry name" value="N-ACETYLGLUCOSAMINE-6-PHOSPHATE DEACETYLASE"/>
    <property type="match status" value="1"/>
</dbReference>
<dbReference type="EMBL" id="BMLG01000006">
    <property type="protein sequence ID" value="GGM30526.1"/>
    <property type="molecule type" value="Genomic_DNA"/>
</dbReference>
<dbReference type="GO" id="GO:0046872">
    <property type="term" value="F:metal ion binding"/>
    <property type="evidence" value="ECO:0007669"/>
    <property type="project" value="UniProtKB-KW"/>
</dbReference>
<dbReference type="FunFam" id="3.20.20.140:FF:000004">
    <property type="entry name" value="N-acetylglucosamine-6-phosphate deacetylase"/>
    <property type="match status" value="1"/>
</dbReference>
<dbReference type="InterPro" id="IPR011059">
    <property type="entry name" value="Metal-dep_hydrolase_composite"/>
</dbReference>
<evidence type="ECO:0000256" key="10">
    <source>
        <dbReference type="PIRSR" id="PIRSR038994-1"/>
    </source>
</evidence>
<dbReference type="SUPFAM" id="SSF51556">
    <property type="entry name" value="Metallo-dependent hydrolases"/>
    <property type="match status" value="1"/>
</dbReference>
<reference evidence="13" key="1">
    <citation type="journal article" date="2014" name="Int. J. Syst. Evol. Microbiol.">
        <title>Complete genome sequence of Corynebacterium casei LMG S-19264T (=DSM 44701T), isolated from a smear-ripened cheese.</title>
        <authorList>
            <consortium name="US DOE Joint Genome Institute (JGI-PGF)"/>
            <person name="Walter F."/>
            <person name="Albersmeier A."/>
            <person name="Kalinowski J."/>
            <person name="Ruckert C."/>
        </authorList>
    </citation>
    <scope>NUCLEOTIDE SEQUENCE</scope>
    <source>
        <strain evidence="13">CGMCC 1.6333</strain>
    </source>
</reference>
<feature type="domain" description="Amidohydrolase-related" evidence="12">
    <location>
        <begin position="58"/>
        <end position="388"/>
    </location>
</feature>
<evidence type="ECO:0000256" key="1">
    <source>
        <dbReference type="ARBA" id="ARBA00010716"/>
    </source>
</evidence>
<evidence type="ECO:0000256" key="6">
    <source>
        <dbReference type="ARBA" id="ARBA00023277"/>
    </source>
</evidence>
<evidence type="ECO:0000256" key="11">
    <source>
        <dbReference type="PIRSR" id="PIRSR038994-3"/>
    </source>
</evidence>
<dbReference type="CDD" id="cd00854">
    <property type="entry name" value="NagA"/>
    <property type="match status" value="1"/>
</dbReference>
<protein>
    <recommendedName>
        <fullName evidence="3">N-acetylglucosamine-6-phosphate deacetylase</fullName>
        <ecNumber evidence="2">3.5.1.25</ecNumber>
    </recommendedName>
</protein>
<dbReference type="GO" id="GO:0006046">
    <property type="term" value="P:N-acetylglucosamine catabolic process"/>
    <property type="evidence" value="ECO:0007669"/>
    <property type="project" value="TreeGrafter"/>
</dbReference>
<feature type="binding site" evidence="11">
    <location>
        <position position="204"/>
    </location>
    <ligand>
        <name>Zn(2+)</name>
        <dbReference type="ChEBI" id="CHEBI:29105"/>
    </ligand>
</feature>
<evidence type="ECO:0000256" key="4">
    <source>
        <dbReference type="ARBA" id="ARBA00022723"/>
    </source>
</evidence>
<comment type="catalytic activity">
    <reaction evidence="7">
        <text>N-acetyl-D-glucosamine 6-phosphate + H2O = D-glucosamine 6-phosphate + acetate</text>
        <dbReference type="Rhea" id="RHEA:22936"/>
        <dbReference type="ChEBI" id="CHEBI:15377"/>
        <dbReference type="ChEBI" id="CHEBI:30089"/>
        <dbReference type="ChEBI" id="CHEBI:57513"/>
        <dbReference type="ChEBI" id="CHEBI:58725"/>
        <dbReference type="EC" id="3.5.1.25"/>
    </reaction>
</comment>